<keyword evidence="2" id="KW-0812">Transmembrane</keyword>
<dbReference type="OMA" id="RYIRRHS"/>
<protein>
    <submittedName>
        <fullName evidence="3">Uncharacterized protein</fullName>
    </submittedName>
</protein>
<dbReference type="VEuPathDB" id="FungiDB:BCV72DRAFT_301844"/>
<feature type="region of interest" description="Disordered" evidence="1">
    <location>
        <begin position="75"/>
        <end position="96"/>
    </location>
</feature>
<evidence type="ECO:0000313" key="4">
    <source>
        <dbReference type="Proteomes" id="UP000242381"/>
    </source>
</evidence>
<evidence type="ECO:0000313" key="3">
    <source>
        <dbReference type="EMBL" id="ORE23133.1"/>
    </source>
</evidence>
<keyword evidence="2" id="KW-1133">Transmembrane helix</keyword>
<evidence type="ECO:0000256" key="2">
    <source>
        <dbReference type="SAM" id="Phobius"/>
    </source>
</evidence>
<sequence>MSNTTYLIPKDLPPSYDSLYQSTPSCSQANYYHDSVIRRFFRKHGPFLQKFTAAVFVAATVSATVMLLLWQLQNLTTSPPPNNDDPWFDPYQEEEY</sequence>
<organism evidence="3 4">
    <name type="scientific">Rhizopus microsporus</name>
    <dbReference type="NCBI Taxonomy" id="58291"/>
    <lineage>
        <taxon>Eukaryota</taxon>
        <taxon>Fungi</taxon>
        <taxon>Fungi incertae sedis</taxon>
        <taxon>Mucoromycota</taxon>
        <taxon>Mucoromycotina</taxon>
        <taxon>Mucoromycetes</taxon>
        <taxon>Mucorales</taxon>
        <taxon>Mucorineae</taxon>
        <taxon>Rhizopodaceae</taxon>
        <taxon>Rhizopus</taxon>
    </lineage>
</organism>
<dbReference type="EMBL" id="KV921260">
    <property type="protein sequence ID" value="ORE23133.1"/>
    <property type="molecule type" value="Genomic_DNA"/>
</dbReference>
<keyword evidence="2" id="KW-0472">Membrane</keyword>
<proteinExistence type="predicted"/>
<gene>
    <name evidence="3" type="ORF">BCV71DRAFT_224106</name>
</gene>
<reference evidence="3 4" key="1">
    <citation type="journal article" date="2016" name="Proc. Natl. Acad. Sci. U.S.A.">
        <title>Lipid metabolic changes in an early divergent fungus govern the establishment of a mutualistic symbiosis with endobacteria.</title>
        <authorList>
            <person name="Lastovetsky O.A."/>
            <person name="Gaspar M.L."/>
            <person name="Mondo S.J."/>
            <person name="LaButti K.M."/>
            <person name="Sandor L."/>
            <person name="Grigoriev I.V."/>
            <person name="Henry S.A."/>
            <person name="Pawlowska T.E."/>
        </authorList>
    </citation>
    <scope>NUCLEOTIDE SEQUENCE [LARGE SCALE GENOMIC DNA]</scope>
    <source>
        <strain evidence="3 4">ATCC 11559</strain>
    </source>
</reference>
<feature type="transmembrane region" description="Helical" evidence="2">
    <location>
        <begin position="47"/>
        <end position="70"/>
    </location>
</feature>
<accession>A0A1X0SFV1</accession>
<dbReference type="Proteomes" id="UP000242381">
    <property type="component" value="Unassembled WGS sequence"/>
</dbReference>
<evidence type="ECO:0000256" key="1">
    <source>
        <dbReference type="SAM" id="MobiDB-lite"/>
    </source>
</evidence>
<dbReference type="AlphaFoldDB" id="A0A1X0SFV1"/>
<name>A0A1X0SFV1_RHIZD</name>